<gene>
    <name evidence="1" type="ORF">QYM36_017639</name>
</gene>
<evidence type="ECO:0000313" key="2">
    <source>
        <dbReference type="Proteomes" id="UP001187531"/>
    </source>
</evidence>
<dbReference type="AlphaFoldDB" id="A0AA88L1E9"/>
<comment type="caution">
    <text evidence="1">The sequence shown here is derived from an EMBL/GenBank/DDBJ whole genome shotgun (WGS) entry which is preliminary data.</text>
</comment>
<dbReference type="EMBL" id="JAVRJZ010000040">
    <property type="protein sequence ID" value="KAK2704070.1"/>
    <property type="molecule type" value="Genomic_DNA"/>
</dbReference>
<proteinExistence type="predicted"/>
<keyword evidence="2" id="KW-1185">Reference proteome</keyword>
<sequence>MKSTIYGKQPTLLQSTLCSEIKRSSTLLLFLSYLVEAGFSRVSQMLSKAPNRLDIVKRGDLRLSLTSIEQNIKKLVEKHQPQGSH</sequence>
<organism evidence="1 2">
    <name type="scientific">Artemia franciscana</name>
    <name type="common">Brine shrimp</name>
    <name type="synonym">Artemia sanfranciscana</name>
    <dbReference type="NCBI Taxonomy" id="6661"/>
    <lineage>
        <taxon>Eukaryota</taxon>
        <taxon>Metazoa</taxon>
        <taxon>Ecdysozoa</taxon>
        <taxon>Arthropoda</taxon>
        <taxon>Crustacea</taxon>
        <taxon>Branchiopoda</taxon>
        <taxon>Anostraca</taxon>
        <taxon>Artemiidae</taxon>
        <taxon>Artemia</taxon>
    </lineage>
</organism>
<reference evidence="1" key="1">
    <citation type="submission" date="2023-07" db="EMBL/GenBank/DDBJ databases">
        <title>Chromosome-level genome assembly of Artemia franciscana.</title>
        <authorList>
            <person name="Jo E."/>
        </authorList>
    </citation>
    <scope>NUCLEOTIDE SEQUENCE</scope>
    <source>
        <tissue evidence="1">Whole body</tissue>
    </source>
</reference>
<protein>
    <submittedName>
        <fullName evidence="1">Uncharacterized protein</fullName>
    </submittedName>
</protein>
<accession>A0AA88L1E9</accession>
<dbReference type="Proteomes" id="UP001187531">
    <property type="component" value="Unassembled WGS sequence"/>
</dbReference>
<name>A0AA88L1E9_ARTSF</name>
<evidence type="ECO:0000313" key="1">
    <source>
        <dbReference type="EMBL" id="KAK2704070.1"/>
    </source>
</evidence>